<name>A0A6C0KU77_9ZZZZ</name>
<evidence type="ECO:0000313" key="1">
    <source>
        <dbReference type="EMBL" id="QHU21542.1"/>
    </source>
</evidence>
<reference evidence="1" key="1">
    <citation type="journal article" date="2020" name="Nature">
        <title>Giant virus diversity and host interactions through global metagenomics.</title>
        <authorList>
            <person name="Schulz F."/>
            <person name="Roux S."/>
            <person name="Paez-Espino D."/>
            <person name="Jungbluth S."/>
            <person name="Walsh D.A."/>
            <person name="Denef V.J."/>
            <person name="McMahon K.D."/>
            <person name="Konstantinidis K.T."/>
            <person name="Eloe-Fadrosh E.A."/>
            <person name="Kyrpides N.C."/>
            <person name="Woyke T."/>
        </authorList>
    </citation>
    <scope>NUCLEOTIDE SEQUENCE</scope>
    <source>
        <strain evidence="1">GVMAG-S-3300013094-109</strain>
    </source>
</reference>
<accession>A0A6C0KU77</accession>
<dbReference type="AlphaFoldDB" id="A0A6C0KU77"/>
<dbReference type="EMBL" id="MN740990">
    <property type="protein sequence ID" value="QHU21542.1"/>
    <property type="molecule type" value="Genomic_DNA"/>
</dbReference>
<proteinExistence type="predicted"/>
<sequence length="143" mass="16849">MTITTYTALHLVEFEDDGKKDSELIVLYDEIEENYYLYGTRRPISNAEIQNLSYEYIYDYSRLNSLVSLIMILTNNLNDYDVDPTKYSIEINNIKICDCELEILDYTYLKSKFSVHNEMVAYDNQSLDKKKLKTILKTLTSSY</sequence>
<organism evidence="1">
    <name type="scientific">viral metagenome</name>
    <dbReference type="NCBI Taxonomy" id="1070528"/>
    <lineage>
        <taxon>unclassified sequences</taxon>
        <taxon>metagenomes</taxon>
        <taxon>organismal metagenomes</taxon>
    </lineage>
</organism>
<protein>
    <submittedName>
        <fullName evidence="1">Uncharacterized protein</fullName>
    </submittedName>
</protein>